<evidence type="ECO:0008006" key="6">
    <source>
        <dbReference type="Google" id="ProtNLM"/>
    </source>
</evidence>
<evidence type="ECO:0000313" key="2">
    <source>
        <dbReference type="EMBL" id="KEH29715.1"/>
    </source>
</evidence>
<dbReference type="EMBL" id="CM001220">
    <property type="protein sequence ID" value="KEH29715.1"/>
    <property type="molecule type" value="Genomic_DNA"/>
</dbReference>
<gene>
    <name evidence="2" type="ordered locus">MTR_4g050020</name>
    <name evidence="3" type="ORF">MtrunA17_Chr4g0025221</name>
</gene>
<dbReference type="EnsemblPlants" id="KEH29715">
    <property type="protein sequence ID" value="KEH29715"/>
    <property type="gene ID" value="MTR_4g050020"/>
</dbReference>
<feature type="compositionally biased region" description="Low complexity" evidence="1">
    <location>
        <begin position="268"/>
        <end position="279"/>
    </location>
</feature>
<dbReference type="Proteomes" id="UP000265566">
    <property type="component" value="Chromosome 4"/>
</dbReference>
<dbReference type="EMBL" id="PSQE01000004">
    <property type="protein sequence ID" value="RHN60382.1"/>
    <property type="molecule type" value="Genomic_DNA"/>
</dbReference>
<evidence type="ECO:0000313" key="5">
    <source>
        <dbReference type="Proteomes" id="UP000002051"/>
    </source>
</evidence>
<dbReference type="Proteomes" id="UP000002051">
    <property type="component" value="Chromosome 4"/>
</dbReference>
<feature type="compositionally biased region" description="Polar residues" evidence="1">
    <location>
        <begin position="63"/>
        <end position="76"/>
    </location>
</feature>
<feature type="region of interest" description="Disordered" evidence="1">
    <location>
        <begin position="63"/>
        <end position="96"/>
    </location>
</feature>
<dbReference type="STRING" id="3880.A0A072UV07"/>
<dbReference type="InterPro" id="IPR039612">
    <property type="entry name" value="VQ_5/9/14"/>
</dbReference>
<reference evidence="2 5" key="2">
    <citation type="journal article" date="2014" name="BMC Genomics">
        <title>An improved genome release (version Mt4.0) for the model legume Medicago truncatula.</title>
        <authorList>
            <person name="Tang H."/>
            <person name="Krishnakumar V."/>
            <person name="Bidwell S."/>
            <person name="Rosen B."/>
            <person name="Chan A."/>
            <person name="Zhou S."/>
            <person name="Gentzbittel L."/>
            <person name="Childs K.L."/>
            <person name="Yandell M."/>
            <person name="Gundlach H."/>
            <person name="Mayer K.F."/>
            <person name="Schwartz D.C."/>
            <person name="Town C.D."/>
        </authorList>
    </citation>
    <scope>GENOME REANNOTATION</scope>
    <source>
        <strain evidence="2">A17</strain>
        <strain evidence="4 5">cv. Jemalong A17</strain>
    </source>
</reference>
<feature type="compositionally biased region" description="Low complexity" evidence="1">
    <location>
        <begin position="304"/>
        <end position="315"/>
    </location>
</feature>
<dbReference type="HOGENOM" id="CLU_063567_1_0_1"/>
<evidence type="ECO:0000313" key="4">
    <source>
        <dbReference type="EnsemblPlants" id="KEH29715"/>
    </source>
</evidence>
<proteinExistence type="predicted"/>
<name>A0A072UV07_MEDTR</name>
<evidence type="ECO:0000256" key="1">
    <source>
        <dbReference type="SAM" id="MobiDB-lite"/>
    </source>
</evidence>
<dbReference type="PANTHER" id="PTHR33783:SF1">
    <property type="entry name" value="PROTEIN HAIKU1"/>
    <property type="match status" value="1"/>
</dbReference>
<reference evidence="3" key="4">
    <citation type="journal article" date="2018" name="Nat. Plants">
        <title>Whole-genome landscape of Medicago truncatula symbiotic genes.</title>
        <authorList>
            <person name="Pecrix Y."/>
            <person name="Gamas P."/>
            <person name="Carrere S."/>
        </authorList>
    </citation>
    <scope>NUCLEOTIDE SEQUENCE</scope>
    <source>
        <tissue evidence="3">Leaves</tissue>
    </source>
</reference>
<reference evidence="4" key="3">
    <citation type="submission" date="2015-04" db="UniProtKB">
        <authorList>
            <consortium name="EnsemblPlants"/>
        </authorList>
    </citation>
    <scope>IDENTIFICATION</scope>
    <source>
        <strain evidence="4">cv. Jemalong A17</strain>
    </source>
</reference>
<feature type="region of interest" description="Disordered" evidence="1">
    <location>
        <begin position="268"/>
        <end position="321"/>
    </location>
</feature>
<organism evidence="2 5">
    <name type="scientific">Medicago truncatula</name>
    <name type="common">Barrel medic</name>
    <name type="synonym">Medicago tribuloides</name>
    <dbReference type="NCBI Taxonomy" id="3880"/>
    <lineage>
        <taxon>Eukaryota</taxon>
        <taxon>Viridiplantae</taxon>
        <taxon>Streptophyta</taxon>
        <taxon>Embryophyta</taxon>
        <taxon>Tracheophyta</taxon>
        <taxon>Spermatophyta</taxon>
        <taxon>Magnoliopsida</taxon>
        <taxon>eudicotyledons</taxon>
        <taxon>Gunneridae</taxon>
        <taxon>Pentapetalae</taxon>
        <taxon>rosids</taxon>
        <taxon>fabids</taxon>
        <taxon>Fabales</taxon>
        <taxon>Fabaceae</taxon>
        <taxon>Papilionoideae</taxon>
        <taxon>50 kb inversion clade</taxon>
        <taxon>NPAAA clade</taxon>
        <taxon>Hologalegina</taxon>
        <taxon>IRL clade</taxon>
        <taxon>Trifolieae</taxon>
        <taxon>Medicago</taxon>
    </lineage>
</organism>
<keyword evidence="5" id="KW-1185">Reference proteome</keyword>
<protein>
    <recommendedName>
        <fullName evidence="6">VQ domain-containing protein</fullName>
    </recommendedName>
</protein>
<dbReference type="Gramene" id="rna22689">
    <property type="protein sequence ID" value="RHN60382.1"/>
    <property type="gene ID" value="gene22689"/>
</dbReference>
<dbReference type="PANTHER" id="PTHR33783">
    <property type="entry name" value="PROTEIN HAIKU1"/>
    <property type="match status" value="1"/>
</dbReference>
<evidence type="ECO:0000313" key="3">
    <source>
        <dbReference type="EMBL" id="RHN60382.1"/>
    </source>
</evidence>
<dbReference type="AlphaFoldDB" id="A0A072UV07"/>
<accession>A0A072UV07</accession>
<sequence>MENSKKHNDNLGLNKIRKNIRKSYFQQTISFGNDIISSSRHLYPDSDFYEVRQEEFKSFVQNVTGKQSNQPKSQAKVTRLQKNRPPPLSIVRPPIPVQVSVPAPPPMGAYNSPSGHPVQSITGSPCVYNSENNLVESPISAFMREFQDSMMNYDNSRGNQFQPFPHQPQVVNNLDVQYQPIIPYQEHHYPMNGSNQLVNSFHASQTNDNNQVVNGFPSTHENVPNPSMSLIATNSNFLVNNSNQLVNGFLSSQTNGPRSPTSEFLLSSPNSNMNLLSPSPSSPEYPFYPHLQNGILSPDPPSPLSSSIFPSFTSPKRSGYQ</sequence>
<feature type="compositionally biased region" description="Pro residues" evidence="1">
    <location>
        <begin position="84"/>
        <end position="96"/>
    </location>
</feature>
<reference evidence="2 5" key="1">
    <citation type="journal article" date="2011" name="Nature">
        <title>The Medicago genome provides insight into the evolution of rhizobial symbioses.</title>
        <authorList>
            <person name="Young N.D."/>
            <person name="Debelle F."/>
            <person name="Oldroyd G.E."/>
            <person name="Geurts R."/>
            <person name="Cannon S.B."/>
            <person name="Udvardi M.K."/>
            <person name="Benedito V.A."/>
            <person name="Mayer K.F."/>
            <person name="Gouzy J."/>
            <person name="Schoof H."/>
            <person name="Van de Peer Y."/>
            <person name="Proost S."/>
            <person name="Cook D.R."/>
            <person name="Meyers B.C."/>
            <person name="Spannagl M."/>
            <person name="Cheung F."/>
            <person name="De Mita S."/>
            <person name="Krishnakumar V."/>
            <person name="Gundlach H."/>
            <person name="Zhou S."/>
            <person name="Mudge J."/>
            <person name="Bharti A.K."/>
            <person name="Murray J.D."/>
            <person name="Naoumkina M.A."/>
            <person name="Rosen B."/>
            <person name="Silverstein K.A."/>
            <person name="Tang H."/>
            <person name="Rombauts S."/>
            <person name="Zhao P.X."/>
            <person name="Zhou P."/>
            <person name="Barbe V."/>
            <person name="Bardou P."/>
            <person name="Bechner M."/>
            <person name="Bellec A."/>
            <person name="Berger A."/>
            <person name="Berges H."/>
            <person name="Bidwell S."/>
            <person name="Bisseling T."/>
            <person name="Choisne N."/>
            <person name="Couloux A."/>
            <person name="Denny R."/>
            <person name="Deshpande S."/>
            <person name="Dai X."/>
            <person name="Doyle J.J."/>
            <person name="Dudez A.M."/>
            <person name="Farmer A.D."/>
            <person name="Fouteau S."/>
            <person name="Franken C."/>
            <person name="Gibelin C."/>
            <person name="Gish J."/>
            <person name="Goldstein S."/>
            <person name="Gonzalez A.J."/>
            <person name="Green P.J."/>
            <person name="Hallab A."/>
            <person name="Hartog M."/>
            <person name="Hua A."/>
            <person name="Humphray S.J."/>
            <person name="Jeong D.H."/>
            <person name="Jing Y."/>
            <person name="Jocker A."/>
            <person name="Kenton S.M."/>
            <person name="Kim D.J."/>
            <person name="Klee K."/>
            <person name="Lai H."/>
            <person name="Lang C."/>
            <person name="Lin S."/>
            <person name="Macmil S.L."/>
            <person name="Magdelenat G."/>
            <person name="Matthews L."/>
            <person name="McCorrison J."/>
            <person name="Monaghan E.L."/>
            <person name="Mun J.H."/>
            <person name="Najar F.Z."/>
            <person name="Nicholson C."/>
            <person name="Noirot C."/>
            <person name="O'Bleness M."/>
            <person name="Paule C.R."/>
            <person name="Poulain J."/>
            <person name="Prion F."/>
            <person name="Qin B."/>
            <person name="Qu C."/>
            <person name="Retzel E.F."/>
            <person name="Riddle C."/>
            <person name="Sallet E."/>
            <person name="Samain S."/>
            <person name="Samson N."/>
            <person name="Sanders I."/>
            <person name="Saurat O."/>
            <person name="Scarpelli C."/>
            <person name="Schiex T."/>
            <person name="Segurens B."/>
            <person name="Severin A.J."/>
            <person name="Sherrier D.J."/>
            <person name="Shi R."/>
            <person name="Sims S."/>
            <person name="Singer S.R."/>
            <person name="Sinharoy S."/>
            <person name="Sterck L."/>
            <person name="Viollet A."/>
            <person name="Wang B.B."/>
            <person name="Wang K."/>
            <person name="Wang M."/>
            <person name="Wang X."/>
            <person name="Warfsmann J."/>
            <person name="Weissenbach J."/>
            <person name="White D.D."/>
            <person name="White J.D."/>
            <person name="Wiley G.B."/>
            <person name="Wincker P."/>
            <person name="Xing Y."/>
            <person name="Yang L."/>
            <person name="Yao Z."/>
            <person name="Ying F."/>
            <person name="Zhai J."/>
            <person name="Zhou L."/>
            <person name="Zuber A."/>
            <person name="Denarie J."/>
            <person name="Dixon R.A."/>
            <person name="May G.D."/>
            <person name="Schwartz D.C."/>
            <person name="Rogers J."/>
            <person name="Quetier F."/>
            <person name="Town C.D."/>
            <person name="Roe B.A."/>
        </authorList>
    </citation>
    <scope>NUCLEOTIDE SEQUENCE [LARGE SCALE GENOMIC DNA]</scope>
    <source>
        <strain evidence="2">A17</strain>
        <strain evidence="4 5">cv. Jemalong A17</strain>
    </source>
</reference>